<dbReference type="HOGENOM" id="CLU_674581_0_0_1"/>
<gene>
    <name evidence="2" type="ORF">PAXINDRAFT_169408</name>
</gene>
<dbReference type="AlphaFoldDB" id="A0A0C9TH40"/>
<organism evidence="2 3">
    <name type="scientific">Paxillus involutus ATCC 200175</name>
    <dbReference type="NCBI Taxonomy" id="664439"/>
    <lineage>
        <taxon>Eukaryota</taxon>
        <taxon>Fungi</taxon>
        <taxon>Dikarya</taxon>
        <taxon>Basidiomycota</taxon>
        <taxon>Agaricomycotina</taxon>
        <taxon>Agaricomycetes</taxon>
        <taxon>Agaricomycetidae</taxon>
        <taxon>Boletales</taxon>
        <taxon>Paxilineae</taxon>
        <taxon>Paxillaceae</taxon>
        <taxon>Paxillus</taxon>
    </lineage>
</organism>
<proteinExistence type="predicted"/>
<reference evidence="2 3" key="1">
    <citation type="submission" date="2014-06" db="EMBL/GenBank/DDBJ databases">
        <authorList>
            <consortium name="DOE Joint Genome Institute"/>
            <person name="Kuo A."/>
            <person name="Kohler A."/>
            <person name="Nagy L.G."/>
            <person name="Floudas D."/>
            <person name="Copeland A."/>
            <person name="Barry K.W."/>
            <person name="Cichocki N."/>
            <person name="Veneault-Fourrey C."/>
            <person name="LaButti K."/>
            <person name="Lindquist E.A."/>
            <person name="Lipzen A."/>
            <person name="Lundell T."/>
            <person name="Morin E."/>
            <person name="Murat C."/>
            <person name="Sun H."/>
            <person name="Tunlid A."/>
            <person name="Henrissat B."/>
            <person name="Grigoriev I.V."/>
            <person name="Hibbett D.S."/>
            <person name="Martin F."/>
            <person name="Nordberg H.P."/>
            <person name="Cantor M.N."/>
            <person name="Hua S.X."/>
        </authorList>
    </citation>
    <scope>NUCLEOTIDE SEQUENCE [LARGE SCALE GENOMIC DNA]</scope>
    <source>
        <strain evidence="2 3">ATCC 200175</strain>
    </source>
</reference>
<evidence type="ECO:0000259" key="1">
    <source>
        <dbReference type="Pfam" id="PF06985"/>
    </source>
</evidence>
<dbReference type="Pfam" id="PF06985">
    <property type="entry name" value="HET"/>
    <property type="match status" value="1"/>
</dbReference>
<name>A0A0C9TH40_PAXIN</name>
<dbReference type="PANTHER" id="PTHR24148">
    <property type="entry name" value="ANKYRIN REPEAT DOMAIN-CONTAINING PROTEIN 39 HOMOLOG-RELATED"/>
    <property type="match status" value="1"/>
</dbReference>
<accession>A0A0C9TH40</accession>
<dbReference type="OrthoDB" id="2157530at2759"/>
<protein>
    <recommendedName>
        <fullName evidence="1">Heterokaryon incompatibility domain-containing protein</fullName>
    </recommendedName>
</protein>
<dbReference type="InterPro" id="IPR010730">
    <property type="entry name" value="HET"/>
</dbReference>
<evidence type="ECO:0000313" key="2">
    <source>
        <dbReference type="EMBL" id="KIJ15020.1"/>
    </source>
</evidence>
<dbReference type="InterPro" id="IPR052895">
    <property type="entry name" value="HetReg/Transcr_Mod"/>
</dbReference>
<feature type="domain" description="Heterokaryon incompatibility" evidence="1">
    <location>
        <begin position="3"/>
        <end position="52"/>
    </location>
</feature>
<dbReference type="EMBL" id="KN819339">
    <property type="protein sequence ID" value="KIJ15020.1"/>
    <property type="molecule type" value="Genomic_DNA"/>
</dbReference>
<keyword evidence="3" id="KW-1185">Reference proteome</keyword>
<dbReference type="Proteomes" id="UP000053647">
    <property type="component" value="Unassembled WGS sequence"/>
</dbReference>
<evidence type="ECO:0000313" key="3">
    <source>
        <dbReference type="Proteomes" id="UP000053647"/>
    </source>
</evidence>
<reference evidence="3" key="2">
    <citation type="submission" date="2015-01" db="EMBL/GenBank/DDBJ databases">
        <title>Evolutionary Origins and Diversification of the Mycorrhizal Mutualists.</title>
        <authorList>
            <consortium name="DOE Joint Genome Institute"/>
            <consortium name="Mycorrhizal Genomics Consortium"/>
            <person name="Kohler A."/>
            <person name="Kuo A."/>
            <person name="Nagy L.G."/>
            <person name="Floudas D."/>
            <person name="Copeland A."/>
            <person name="Barry K.W."/>
            <person name="Cichocki N."/>
            <person name="Veneault-Fourrey C."/>
            <person name="LaButti K."/>
            <person name="Lindquist E.A."/>
            <person name="Lipzen A."/>
            <person name="Lundell T."/>
            <person name="Morin E."/>
            <person name="Murat C."/>
            <person name="Riley R."/>
            <person name="Ohm R."/>
            <person name="Sun H."/>
            <person name="Tunlid A."/>
            <person name="Henrissat B."/>
            <person name="Grigoriev I.V."/>
            <person name="Hibbett D.S."/>
            <person name="Martin F."/>
        </authorList>
    </citation>
    <scope>NUCLEOTIDE SEQUENCE [LARGE SCALE GENOMIC DNA]</scope>
    <source>
        <strain evidence="3">ATCC 200175</strain>
    </source>
</reference>
<sequence>MLRRVAKVVSEHGGAYVWIDALCIDQESEDDKREQIPHMVDIFSRSAGTIAFGTLKPDYQFGELVHTYDDGKKAWVSNWFERVWTYQELQLPKEVLFLSGDRVFTRHEDVINGLSPKSKSNTQRALLQASKRNSSFDVDKVYGVLGAVAEPLRKLRVDYSLPRSDALLNLMHLISDALLNLMHLMSHKDVLDTLTFNTLPQNDGKHDARNWSGMMNLDAPTEHPSYEEDHYYGENARLLRTSASDIVTAVDKASLWVVKIPKEEVTSVPLATADQDWTSIQTFTGKLGIGGDFSQVERGTEYAGAVDRVGASVEANRSTIAESFAIAPEIRALTRRKGTRIRLADASLFEQELTVLICRSKKDFSFHY</sequence>
<dbReference type="PANTHER" id="PTHR24148:SF64">
    <property type="entry name" value="HETEROKARYON INCOMPATIBILITY DOMAIN-CONTAINING PROTEIN"/>
    <property type="match status" value="1"/>
</dbReference>